<dbReference type="OrthoDB" id="1494789at2"/>
<name>A0A1M5IVN4_9SPHI</name>
<dbReference type="RefSeq" id="WP_073234292.1">
    <property type="nucleotide sequence ID" value="NZ_FQUQ01000005.1"/>
</dbReference>
<dbReference type="Pfam" id="PF13591">
    <property type="entry name" value="MerR_2"/>
    <property type="match status" value="1"/>
</dbReference>
<protein>
    <submittedName>
        <fullName evidence="1">MerR HTH family regulatory protein</fullName>
    </submittedName>
</protein>
<evidence type="ECO:0000313" key="2">
    <source>
        <dbReference type="Proteomes" id="UP000184287"/>
    </source>
</evidence>
<dbReference type="AlphaFoldDB" id="A0A1M5IVN4"/>
<dbReference type="Gene3D" id="1.10.1660.10">
    <property type="match status" value="1"/>
</dbReference>
<gene>
    <name evidence="1" type="ORF">SAMN04488522_10580</name>
</gene>
<dbReference type="STRING" id="288992.SAMN04488522_10580"/>
<dbReference type="Proteomes" id="UP000184287">
    <property type="component" value="Unassembled WGS sequence"/>
</dbReference>
<reference evidence="2" key="1">
    <citation type="submission" date="2016-11" db="EMBL/GenBank/DDBJ databases">
        <authorList>
            <person name="Varghese N."/>
            <person name="Submissions S."/>
        </authorList>
    </citation>
    <scope>NUCLEOTIDE SEQUENCE [LARGE SCALE GENOMIC DNA]</scope>
    <source>
        <strain evidence="2">DSM 16990</strain>
    </source>
</reference>
<proteinExistence type="predicted"/>
<organism evidence="1 2">
    <name type="scientific">Pedobacter caeni</name>
    <dbReference type="NCBI Taxonomy" id="288992"/>
    <lineage>
        <taxon>Bacteria</taxon>
        <taxon>Pseudomonadati</taxon>
        <taxon>Bacteroidota</taxon>
        <taxon>Sphingobacteriia</taxon>
        <taxon>Sphingobacteriales</taxon>
        <taxon>Sphingobacteriaceae</taxon>
        <taxon>Pedobacter</taxon>
    </lineage>
</organism>
<sequence length="95" mass="11422">METEFITITEYCVNYDIEPSFIVSLEESGIIIFTIIGEEKYIHQEQFSELDKYIHLHYDLHINIEGIDAIRHLLLKVNQMQEEIRELHKKLHLHE</sequence>
<dbReference type="EMBL" id="FQUQ01000005">
    <property type="protein sequence ID" value="SHG32225.1"/>
    <property type="molecule type" value="Genomic_DNA"/>
</dbReference>
<evidence type="ECO:0000313" key="1">
    <source>
        <dbReference type="EMBL" id="SHG32225.1"/>
    </source>
</evidence>
<accession>A0A1M5IVN4</accession>
<keyword evidence="2" id="KW-1185">Reference proteome</keyword>